<comment type="caution">
    <text evidence="1">The sequence shown here is derived from an EMBL/GenBank/DDBJ whole genome shotgun (WGS) entry which is preliminary data.</text>
</comment>
<evidence type="ECO:0000313" key="2">
    <source>
        <dbReference type="Proteomes" id="UP000724584"/>
    </source>
</evidence>
<gene>
    <name evidence="1" type="ORF">F5144DRAFT_637181</name>
</gene>
<keyword evidence="2" id="KW-1185">Reference proteome</keyword>
<reference evidence="1 2" key="1">
    <citation type="journal article" date="2021" name="Nat. Commun.">
        <title>Genetic determinants of endophytism in the Arabidopsis root mycobiome.</title>
        <authorList>
            <person name="Mesny F."/>
            <person name="Miyauchi S."/>
            <person name="Thiergart T."/>
            <person name="Pickel B."/>
            <person name="Atanasova L."/>
            <person name="Karlsson M."/>
            <person name="Huettel B."/>
            <person name="Barry K.W."/>
            <person name="Haridas S."/>
            <person name="Chen C."/>
            <person name="Bauer D."/>
            <person name="Andreopoulos W."/>
            <person name="Pangilinan J."/>
            <person name="LaButti K."/>
            <person name="Riley R."/>
            <person name="Lipzen A."/>
            <person name="Clum A."/>
            <person name="Drula E."/>
            <person name="Henrissat B."/>
            <person name="Kohler A."/>
            <person name="Grigoriev I.V."/>
            <person name="Martin F.M."/>
            <person name="Hacquard S."/>
        </authorList>
    </citation>
    <scope>NUCLEOTIDE SEQUENCE [LARGE SCALE GENOMIC DNA]</scope>
    <source>
        <strain evidence="1 2">MPI-SDFR-AT-0079</strain>
    </source>
</reference>
<sequence>MPFRSKQLLKGRRSEAIMAVPPNDSSAIELAEIPKVQANRRKQRQELGNPGAAKGGAKHDQPQATDKSGGQKKAEQGASMQPSSLPSDNSKLSPREPTCVPEGDIKKQKETKSDDDTDSDLGWELVDNPSAVWARENEAMNKLIDDLDDIFVPSVAGKKKR</sequence>
<dbReference type="EMBL" id="JAGIZQ010000001">
    <property type="protein sequence ID" value="KAH6650409.1"/>
    <property type="molecule type" value="Genomic_DNA"/>
</dbReference>
<accession>A0ACB7PSQ2</accession>
<dbReference type="Proteomes" id="UP000724584">
    <property type="component" value="Unassembled WGS sequence"/>
</dbReference>
<name>A0ACB7PSQ2_9PEZI</name>
<proteinExistence type="predicted"/>
<organism evidence="1 2">
    <name type="scientific">Chaetomium tenue</name>
    <dbReference type="NCBI Taxonomy" id="1854479"/>
    <lineage>
        <taxon>Eukaryota</taxon>
        <taxon>Fungi</taxon>
        <taxon>Dikarya</taxon>
        <taxon>Ascomycota</taxon>
        <taxon>Pezizomycotina</taxon>
        <taxon>Sordariomycetes</taxon>
        <taxon>Sordariomycetidae</taxon>
        <taxon>Sordariales</taxon>
        <taxon>Chaetomiaceae</taxon>
        <taxon>Chaetomium</taxon>
    </lineage>
</organism>
<protein>
    <submittedName>
        <fullName evidence="1">Uncharacterized protein</fullName>
    </submittedName>
</protein>
<evidence type="ECO:0000313" key="1">
    <source>
        <dbReference type="EMBL" id="KAH6650409.1"/>
    </source>
</evidence>